<dbReference type="Proteomes" id="UP000736164">
    <property type="component" value="Unassembled WGS sequence"/>
</dbReference>
<evidence type="ECO:0000313" key="4">
    <source>
        <dbReference type="Proteomes" id="UP000736164"/>
    </source>
</evidence>
<sequence length="287" mass="31305">QVAETLKKFAVKVTTASVRERREILGELEQCMMGKELPEPAVKGLCRLFCLTLHRYRDATSCRALHCAIRRLAESQPSATAANLLHSLQTCGVISKTGTPSKSSAPAASLALSWTCLLVRAVFPSPDSREGPTWKKLVEVQSLLLSEVLGGARRNTVASALKSLHLLWAQNPGLADQYLSTLLSLDQNQSSLGLLGVCVDFCSTQRDMATVDKHKSGLLDLYVKTVLMSKSKPQNHILERCAPVLRHVSHAEFKELLLPALQKSLLRSPENAMESELRAGSGVRGRG</sequence>
<proteinExistence type="predicted"/>
<accession>A0A8J7P165</accession>
<dbReference type="AlphaFoldDB" id="A0A8J7P165"/>
<dbReference type="GO" id="GO:0006417">
    <property type="term" value="P:regulation of translation"/>
    <property type="evidence" value="ECO:0007669"/>
    <property type="project" value="TreeGrafter"/>
</dbReference>
<keyword evidence="3" id="KW-0418">Kinase</keyword>
<feature type="non-terminal residue" evidence="3">
    <location>
        <position position="1"/>
    </location>
</feature>
<dbReference type="InterPro" id="IPR056810">
    <property type="entry name" value="GNC1-like_N"/>
</dbReference>
<dbReference type="PANTHER" id="PTHR23346:SF7">
    <property type="entry name" value="STALLED RIBOSOME SENSOR GCN1"/>
    <property type="match status" value="1"/>
</dbReference>
<keyword evidence="1" id="KW-0677">Repeat</keyword>
<gene>
    <name evidence="3" type="primary">Gcn1_0</name>
    <name evidence="3" type="ORF">GTO95_0005659</name>
</gene>
<name>A0A8J7P165_ATRSP</name>
<evidence type="ECO:0000259" key="2">
    <source>
        <dbReference type="Pfam" id="PF24993"/>
    </source>
</evidence>
<evidence type="ECO:0000313" key="3">
    <source>
        <dbReference type="EMBL" id="MBN3322120.1"/>
    </source>
</evidence>
<feature type="domain" description="Stalled ribosome sensor GCN1-like N-terminal" evidence="2">
    <location>
        <begin position="215"/>
        <end position="274"/>
    </location>
</feature>
<keyword evidence="4" id="KW-1185">Reference proteome</keyword>
<evidence type="ECO:0000256" key="1">
    <source>
        <dbReference type="ARBA" id="ARBA00022737"/>
    </source>
</evidence>
<keyword evidence="3" id="KW-0808">Transferase</keyword>
<dbReference type="PANTHER" id="PTHR23346">
    <property type="entry name" value="TRANSLATIONAL ACTIVATOR GCN1-RELATED"/>
    <property type="match status" value="1"/>
</dbReference>
<feature type="non-terminal residue" evidence="3">
    <location>
        <position position="287"/>
    </location>
</feature>
<dbReference type="GO" id="GO:0016301">
    <property type="term" value="F:kinase activity"/>
    <property type="evidence" value="ECO:0007669"/>
    <property type="project" value="UniProtKB-KW"/>
</dbReference>
<organism evidence="3 4">
    <name type="scientific">Atractosteus spatula</name>
    <name type="common">Alligator gar</name>
    <name type="synonym">Lepisosteus spatula</name>
    <dbReference type="NCBI Taxonomy" id="7917"/>
    <lineage>
        <taxon>Eukaryota</taxon>
        <taxon>Metazoa</taxon>
        <taxon>Chordata</taxon>
        <taxon>Craniata</taxon>
        <taxon>Vertebrata</taxon>
        <taxon>Euteleostomi</taxon>
        <taxon>Actinopterygii</taxon>
        <taxon>Neopterygii</taxon>
        <taxon>Holostei</taxon>
        <taxon>Semionotiformes</taxon>
        <taxon>Lepisosteidae</taxon>
        <taxon>Atractosteus</taxon>
    </lineage>
</organism>
<comment type="caution">
    <text evidence="3">The sequence shown here is derived from an EMBL/GenBank/DDBJ whole genome shotgun (WGS) entry which is preliminary data.</text>
</comment>
<protein>
    <submittedName>
        <fullName evidence="3">GCN1 kinase</fullName>
    </submittedName>
</protein>
<dbReference type="Pfam" id="PF24993">
    <property type="entry name" value="GNC1_N"/>
    <property type="match status" value="1"/>
</dbReference>
<reference evidence="3" key="1">
    <citation type="journal article" date="2021" name="Cell">
        <title>Tracing the genetic footprints of vertebrate landing in non-teleost ray-finned fishes.</title>
        <authorList>
            <person name="Bi X."/>
            <person name="Wang K."/>
            <person name="Yang L."/>
            <person name="Pan H."/>
            <person name="Jiang H."/>
            <person name="Wei Q."/>
            <person name="Fang M."/>
            <person name="Yu H."/>
            <person name="Zhu C."/>
            <person name="Cai Y."/>
            <person name="He Y."/>
            <person name="Gan X."/>
            <person name="Zeng H."/>
            <person name="Yu D."/>
            <person name="Zhu Y."/>
            <person name="Jiang H."/>
            <person name="Qiu Q."/>
            <person name="Yang H."/>
            <person name="Zhang Y.E."/>
            <person name="Wang W."/>
            <person name="Zhu M."/>
            <person name="He S."/>
            <person name="Zhang G."/>
        </authorList>
    </citation>
    <scope>NUCLEOTIDE SEQUENCE</scope>
    <source>
        <strain evidence="3">Allg_001</strain>
    </source>
</reference>
<dbReference type="GO" id="GO:0019887">
    <property type="term" value="F:protein kinase regulator activity"/>
    <property type="evidence" value="ECO:0007669"/>
    <property type="project" value="TreeGrafter"/>
</dbReference>
<dbReference type="GO" id="GO:0005829">
    <property type="term" value="C:cytosol"/>
    <property type="evidence" value="ECO:0007669"/>
    <property type="project" value="TreeGrafter"/>
</dbReference>
<dbReference type="EMBL" id="JAAWVO010058724">
    <property type="protein sequence ID" value="MBN3322120.1"/>
    <property type="molecule type" value="Genomic_DNA"/>
</dbReference>
<dbReference type="GO" id="GO:0034198">
    <property type="term" value="P:cellular response to amino acid starvation"/>
    <property type="evidence" value="ECO:0007669"/>
    <property type="project" value="TreeGrafter"/>
</dbReference>